<evidence type="ECO:0000256" key="1">
    <source>
        <dbReference type="ARBA" id="ARBA00001913"/>
    </source>
</evidence>
<evidence type="ECO:0000259" key="7">
    <source>
        <dbReference type="Pfam" id="PF00884"/>
    </source>
</evidence>
<evidence type="ECO:0000256" key="5">
    <source>
        <dbReference type="ARBA" id="ARBA00022837"/>
    </source>
</evidence>
<dbReference type="Pfam" id="PF00884">
    <property type="entry name" value="Sulfatase"/>
    <property type="match status" value="1"/>
</dbReference>
<gene>
    <name evidence="8" type="ORF">ElyMa_006033200</name>
</gene>
<reference evidence="8 9" key="1">
    <citation type="journal article" date="2021" name="Elife">
        <title>Chloroplast acquisition without the gene transfer in kleptoplastic sea slugs, Plakobranchus ocellatus.</title>
        <authorList>
            <person name="Maeda T."/>
            <person name="Takahashi S."/>
            <person name="Yoshida T."/>
            <person name="Shimamura S."/>
            <person name="Takaki Y."/>
            <person name="Nagai Y."/>
            <person name="Toyoda A."/>
            <person name="Suzuki Y."/>
            <person name="Arimoto A."/>
            <person name="Ishii H."/>
            <person name="Satoh N."/>
            <person name="Nishiyama T."/>
            <person name="Hasebe M."/>
            <person name="Maruyama T."/>
            <person name="Minagawa J."/>
            <person name="Obokata J."/>
            <person name="Shigenobu S."/>
        </authorList>
    </citation>
    <scope>NUCLEOTIDE SEQUENCE [LARGE SCALE GENOMIC DNA]</scope>
</reference>
<keyword evidence="4" id="KW-0378">Hydrolase</keyword>
<evidence type="ECO:0000313" key="8">
    <source>
        <dbReference type="EMBL" id="GFR85664.1"/>
    </source>
</evidence>
<evidence type="ECO:0000256" key="6">
    <source>
        <dbReference type="ARBA" id="ARBA00023180"/>
    </source>
</evidence>
<comment type="caution">
    <text evidence="8">The sequence shown here is derived from an EMBL/GenBank/DDBJ whole genome shotgun (WGS) entry which is preliminary data.</text>
</comment>
<dbReference type="Gene3D" id="3.40.720.10">
    <property type="entry name" value="Alkaline Phosphatase, subunit A"/>
    <property type="match status" value="1"/>
</dbReference>
<keyword evidence="3" id="KW-0479">Metal-binding</keyword>
<keyword evidence="5" id="KW-0106">Calcium</keyword>
<dbReference type="PANTHER" id="PTHR10342">
    <property type="entry name" value="ARYLSULFATASE"/>
    <property type="match status" value="1"/>
</dbReference>
<comment type="cofactor">
    <cofactor evidence="1">
        <name>Ca(2+)</name>
        <dbReference type="ChEBI" id="CHEBI:29108"/>
    </cofactor>
</comment>
<dbReference type="GO" id="GO:0008484">
    <property type="term" value="F:sulfuric ester hydrolase activity"/>
    <property type="evidence" value="ECO:0007669"/>
    <property type="project" value="InterPro"/>
</dbReference>
<proteinExistence type="inferred from homology"/>
<keyword evidence="9" id="KW-1185">Reference proteome</keyword>
<dbReference type="InterPro" id="IPR000917">
    <property type="entry name" value="Sulfatase_N"/>
</dbReference>
<organism evidence="8 9">
    <name type="scientific">Elysia marginata</name>
    <dbReference type="NCBI Taxonomy" id="1093978"/>
    <lineage>
        <taxon>Eukaryota</taxon>
        <taxon>Metazoa</taxon>
        <taxon>Spiralia</taxon>
        <taxon>Lophotrochozoa</taxon>
        <taxon>Mollusca</taxon>
        <taxon>Gastropoda</taxon>
        <taxon>Heterobranchia</taxon>
        <taxon>Euthyneura</taxon>
        <taxon>Panpulmonata</taxon>
        <taxon>Sacoglossa</taxon>
        <taxon>Placobranchoidea</taxon>
        <taxon>Plakobranchidae</taxon>
        <taxon>Elysia</taxon>
    </lineage>
</organism>
<dbReference type="PROSITE" id="PS00149">
    <property type="entry name" value="SULFATASE_2"/>
    <property type="match status" value="1"/>
</dbReference>
<keyword evidence="6" id="KW-0325">Glycoprotein</keyword>
<feature type="domain" description="Sulfatase N-terminal" evidence="7">
    <location>
        <begin position="2"/>
        <end position="80"/>
    </location>
</feature>
<dbReference type="EMBL" id="BMAT01012092">
    <property type="protein sequence ID" value="GFR85664.1"/>
    <property type="molecule type" value="Genomic_DNA"/>
</dbReference>
<dbReference type="InterPro" id="IPR047115">
    <property type="entry name" value="ARSB"/>
</dbReference>
<evidence type="ECO:0000256" key="3">
    <source>
        <dbReference type="ARBA" id="ARBA00022723"/>
    </source>
</evidence>
<evidence type="ECO:0000256" key="2">
    <source>
        <dbReference type="ARBA" id="ARBA00008779"/>
    </source>
</evidence>
<dbReference type="InterPro" id="IPR024607">
    <property type="entry name" value="Sulfatase_CS"/>
</dbReference>
<dbReference type="SUPFAM" id="SSF53649">
    <property type="entry name" value="Alkaline phosphatase-like"/>
    <property type="match status" value="1"/>
</dbReference>
<dbReference type="Proteomes" id="UP000762676">
    <property type="component" value="Unassembled WGS sequence"/>
</dbReference>
<dbReference type="AlphaFoldDB" id="A0AAV4GK20"/>
<name>A0AAV4GK20_9GAST</name>
<dbReference type="PANTHER" id="PTHR10342:SF273">
    <property type="entry name" value="RE14504P"/>
    <property type="match status" value="1"/>
</dbReference>
<sequence length="85" mass="10084">MTGVYPFRMGLQHLVIGERQKVCAPLNRKFFPQLLKENGYNTHMIGKWHLGFCKWECTPTYRGFDSFYGFYSGGEDYYTHVFRKS</sequence>
<dbReference type="InterPro" id="IPR017850">
    <property type="entry name" value="Alkaline_phosphatase_core_sf"/>
</dbReference>
<comment type="similarity">
    <text evidence="2">Belongs to the sulfatase family.</text>
</comment>
<evidence type="ECO:0000256" key="4">
    <source>
        <dbReference type="ARBA" id="ARBA00022801"/>
    </source>
</evidence>
<evidence type="ECO:0000313" key="9">
    <source>
        <dbReference type="Proteomes" id="UP000762676"/>
    </source>
</evidence>
<dbReference type="GO" id="GO:0046872">
    <property type="term" value="F:metal ion binding"/>
    <property type="evidence" value="ECO:0007669"/>
    <property type="project" value="UniProtKB-KW"/>
</dbReference>
<accession>A0AAV4GK20</accession>
<protein>
    <submittedName>
        <fullName evidence="8">Arylsulfatase B</fullName>
    </submittedName>
</protein>